<evidence type="ECO:0000313" key="14">
    <source>
        <dbReference type="Proteomes" id="UP000176578"/>
    </source>
</evidence>
<dbReference type="AlphaFoldDB" id="A0A1F5NIN4"/>
<evidence type="ECO:0000256" key="9">
    <source>
        <dbReference type="ARBA" id="ARBA00022840"/>
    </source>
</evidence>
<evidence type="ECO:0000256" key="10">
    <source>
        <dbReference type="ARBA" id="ARBA00029774"/>
    </source>
</evidence>
<dbReference type="GO" id="GO:0005524">
    <property type="term" value="F:ATP binding"/>
    <property type="evidence" value="ECO:0007669"/>
    <property type="project" value="UniProtKB-KW"/>
</dbReference>
<keyword evidence="6" id="KW-0819">tRNA processing</keyword>
<dbReference type="InterPro" id="IPR050156">
    <property type="entry name" value="TC-AMP_synthase_SUA5"/>
</dbReference>
<dbReference type="GO" id="GO:0005737">
    <property type="term" value="C:cytoplasm"/>
    <property type="evidence" value="ECO:0007669"/>
    <property type="project" value="UniProtKB-SubCell"/>
</dbReference>
<comment type="similarity">
    <text evidence="2">Belongs to the SUA5 family.</text>
</comment>
<dbReference type="InterPro" id="IPR006070">
    <property type="entry name" value="Sua5-like_dom"/>
</dbReference>
<evidence type="ECO:0000256" key="5">
    <source>
        <dbReference type="ARBA" id="ARBA00022679"/>
    </source>
</evidence>
<keyword evidence="9" id="KW-0067">ATP-binding</keyword>
<evidence type="ECO:0000256" key="1">
    <source>
        <dbReference type="ARBA" id="ARBA00004496"/>
    </source>
</evidence>
<dbReference type="EMBL" id="MFDZ01000053">
    <property type="protein sequence ID" value="OGE77414.1"/>
    <property type="molecule type" value="Genomic_DNA"/>
</dbReference>
<keyword evidence="5" id="KW-0808">Transferase</keyword>
<protein>
    <recommendedName>
        <fullName evidence="10">L-threonylcarbamoyladenylate synthase</fullName>
        <ecNumber evidence="3">2.7.7.87</ecNumber>
    </recommendedName>
    <alternativeName>
        <fullName evidence="10">L-threonylcarbamoyladenylate synthase</fullName>
    </alternativeName>
</protein>
<dbReference type="GO" id="GO:0008033">
    <property type="term" value="P:tRNA processing"/>
    <property type="evidence" value="ECO:0007669"/>
    <property type="project" value="UniProtKB-KW"/>
</dbReference>
<evidence type="ECO:0000256" key="7">
    <source>
        <dbReference type="ARBA" id="ARBA00022695"/>
    </source>
</evidence>
<dbReference type="NCBIfam" id="TIGR00057">
    <property type="entry name" value="L-threonylcarbamoyladenylate synthase"/>
    <property type="match status" value="1"/>
</dbReference>
<dbReference type="PANTHER" id="PTHR17490:SF16">
    <property type="entry name" value="THREONYLCARBAMOYL-AMP SYNTHASE"/>
    <property type="match status" value="1"/>
</dbReference>
<reference evidence="13 14" key="1">
    <citation type="journal article" date="2016" name="Nat. Commun.">
        <title>Thousands of microbial genomes shed light on interconnected biogeochemical processes in an aquifer system.</title>
        <authorList>
            <person name="Anantharaman K."/>
            <person name="Brown C.T."/>
            <person name="Hug L.A."/>
            <person name="Sharon I."/>
            <person name="Castelle C.J."/>
            <person name="Probst A.J."/>
            <person name="Thomas B.C."/>
            <person name="Singh A."/>
            <person name="Wilkins M.J."/>
            <person name="Karaoz U."/>
            <person name="Brodie E.L."/>
            <person name="Williams K.H."/>
            <person name="Hubbard S.S."/>
            <person name="Banfield J.F."/>
        </authorList>
    </citation>
    <scope>NUCLEOTIDE SEQUENCE [LARGE SCALE GENOMIC DNA]</scope>
</reference>
<evidence type="ECO:0000256" key="2">
    <source>
        <dbReference type="ARBA" id="ARBA00007663"/>
    </source>
</evidence>
<keyword evidence="4" id="KW-0963">Cytoplasm</keyword>
<proteinExistence type="inferred from homology"/>
<dbReference type="Pfam" id="PF01300">
    <property type="entry name" value="Sua5_yciO_yrdC"/>
    <property type="match status" value="1"/>
</dbReference>
<comment type="subcellular location">
    <subcellularLocation>
        <location evidence="1">Cytoplasm</location>
    </subcellularLocation>
</comment>
<evidence type="ECO:0000259" key="12">
    <source>
        <dbReference type="PROSITE" id="PS51163"/>
    </source>
</evidence>
<keyword evidence="8" id="KW-0547">Nucleotide-binding</keyword>
<evidence type="ECO:0000256" key="6">
    <source>
        <dbReference type="ARBA" id="ARBA00022694"/>
    </source>
</evidence>
<dbReference type="GO" id="GO:0061710">
    <property type="term" value="F:L-threonylcarbamoyladenylate synthase"/>
    <property type="evidence" value="ECO:0007669"/>
    <property type="project" value="UniProtKB-EC"/>
</dbReference>
<dbReference type="GO" id="GO:0000049">
    <property type="term" value="F:tRNA binding"/>
    <property type="evidence" value="ECO:0007669"/>
    <property type="project" value="TreeGrafter"/>
</dbReference>
<dbReference type="SUPFAM" id="SSF55821">
    <property type="entry name" value="YrdC/RibB"/>
    <property type="match status" value="1"/>
</dbReference>
<gene>
    <name evidence="13" type="ORF">A3J19_00855</name>
</gene>
<evidence type="ECO:0000313" key="13">
    <source>
        <dbReference type="EMBL" id="OGE77414.1"/>
    </source>
</evidence>
<evidence type="ECO:0000256" key="11">
    <source>
        <dbReference type="ARBA" id="ARBA00048366"/>
    </source>
</evidence>
<dbReference type="GO" id="GO:0003725">
    <property type="term" value="F:double-stranded RNA binding"/>
    <property type="evidence" value="ECO:0007669"/>
    <property type="project" value="InterPro"/>
</dbReference>
<comment type="caution">
    <text evidence="13">The sequence shown here is derived from an EMBL/GenBank/DDBJ whole genome shotgun (WGS) entry which is preliminary data.</text>
</comment>
<sequence>MKASDLTFEDTDQIIKLLRNGKVGVMPTDTIYGVVGSALNPETVEKIYVLRQREKDKPFIILISSIDDLKKFEVKPTKEQRDFLEKNWPNPLSVVLAVNAEKLKYLHRGKNSLAFRMPKNKWLLKILKRVGPLVAPSANPAGAKPAETTKEAKEYFGSAVSFHIDGGQLKSKPSTIIRLLDDGTKIVLREGGFRV</sequence>
<dbReference type="Gene3D" id="3.90.870.10">
    <property type="entry name" value="DHBP synthase"/>
    <property type="match status" value="1"/>
</dbReference>
<dbReference type="PANTHER" id="PTHR17490">
    <property type="entry name" value="SUA5"/>
    <property type="match status" value="1"/>
</dbReference>
<dbReference type="InterPro" id="IPR017945">
    <property type="entry name" value="DHBP_synth_RibB-like_a/b_dom"/>
</dbReference>
<evidence type="ECO:0000256" key="3">
    <source>
        <dbReference type="ARBA" id="ARBA00012584"/>
    </source>
</evidence>
<feature type="domain" description="YrdC-like" evidence="12">
    <location>
        <begin position="8"/>
        <end position="193"/>
    </location>
</feature>
<dbReference type="Proteomes" id="UP000176578">
    <property type="component" value="Unassembled WGS sequence"/>
</dbReference>
<comment type="catalytic activity">
    <reaction evidence="11">
        <text>L-threonine + hydrogencarbonate + ATP = L-threonylcarbamoyladenylate + diphosphate + H2O</text>
        <dbReference type="Rhea" id="RHEA:36407"/>
        <dbReference type="ChEBI" id="CHEBI:15377"/>
        <dbReference type="ChEBI" id="CHEBI:17544"/>
        <dbReference type="ChEBI" id="CHEBI:30616"/>
        <dbReference type="ChEBI" id="CHEBI:33019"/>
        <dbReference type="ChEBI" id="CHEBI:57926"/>
        <dbReference type="ChEBI" id="CHEBI:73682"/>
        <dbReference type="EC" id="2.7.7.87"/>
    </reaction>
</comment>
<evidence type="ECO:0000256" key="4">
    <source>
        <dbReference type="ARBA" id="ARBA00022490"/>
    </source>
</evidence>
<organism evidence="13 14">
    <name type="scientific">Candidatus Daviesbacteria bacterium RIFCSPLOWO2_02_FULL_41_8</name>
    <dbReference type="NCBI Taxonomy" id="1797798"/>
    <lineage>
        <taxon>Bacteria</taxon>
        <taxon>Candidatus Daviesiibacteriota</taxon>
    </lineage>
</organism>
<dbReference type="EC" id="2.7.7.87" evidence="3"/>
<dbReference type="GO" id="GO:0006450">
    <property type="term" value="P:regulation of translational fidelity"/>
    <property type="evidence" value="ECO:0007669"/>
    <property type="project" value="TreeGrafter"/>
</dbReference>
<keyword evidence="7" id="KW-0548">Nucleotidyltransferase</keyword>
<accession>A0A1F5NIN4</accession>
<name>A0A1F5NIN4_9BACT</name>
<dbReference type="PROSITE" id="PS51163">
    <property type="entry name" value="YRDC"/>
    <property type="match status" value="1"/>
</dbReference>
<evidence type="ECO:0000256" key="8">
    <source>
        <dbReference type="ARBA" id="ARBA00022741"/>
    </source>
</evidence>